<dbReference type="Proteomes" id="UP000305282">
    <property type="component" value="Unassembled WGS sequence"/>
</dbReference>
<comment type="caution">
    <text evidence="1">The sequence shown here is derived from an EMBL/GenBank/DDBJ whole genome shotgun (WGS) entry which is preliminary data.</text>
</comment>
<feature type="non-terminal residue" evidence="1">
    <location>
        <position position="107"/>
    </location>
</feature>
<evidence type="ECO:0000313" key="1">
    <source>
        <dbReference type="EMBL" id="THJ20043.1"/>
    </source>
</evidence>
<name>A0A4S5B9M7_9ACTN</name>
<organism evidence="1 2">
    <name type="scientific">Candidatus Frankia alpina</name>
    <dbReference type="NCBI Taxonomy" id="2699483"/>
    <lineage>
        <taxon>Bacteria</taxon>
        <taxon>Bacillati</taxon>
        <taxon>Actinomycetota</taxon>
        <taxon>Actinomycetes</taxon>
        <taxon>Frankiales</taxon>
        <taxon>Frankiaceae</taxon>
        <taxon>Frankia</taxon>
    </lineage>
</organism>
<reference evidence="1 2" key="1">
    <citation type="submission" date="2019-04" db="EMBL/GenBank/DDBJ databases">
        <title>Draft genome sequences for three unisolated Alnus-infective Frankia Sp+ strains, AgTrS, AiOr and AvVan, the first sequenced Frankia strains able to sporulate in-planta.</title>
        <authorList>
            <person name="Bethencourt L."/>
            <person name="Vautrin F."/>
            <person name="Taib N."/>
            <person name="Dubost A."/>
            <person name="Castro-Garcia L."/>
            <person name="Imbaud O."/>
            <person name="Abrouk D."/>
            <person name="Fournier P."/>
            <person name="Briolay J."/>
            <person name="Nguyen A."/>
            <person name="Normand P."/>
            <person name="Fernandez M.P."/>
            <person name="Brochier-Armanet C."/>
            <person name="Herrera-Belaroussi A."/>
        </authorList>
    </citation>
    <scope>NUCLEOTIDE SEQUENCE [LARGE SCALE GENOMIC DNA]</scope>
    <source>
        <strain evidence="1 2">AvVan</strain>
    </source>
</reference>
<evidence type="ECO:0000313" key="2">
    <source>
        <dbReference type="Proteomes" id="UP000305282"/>
    </source>
</evidence>
<gene>
    <name evidence="1" type="ORF">E7Y31_23815</name>
</gene>
<proteinExistence type="predicted"/>
<feature type="non-terminal residue" evidence="1">
    <location>
        <position position="1"/>
    </location>
</feature>
<sequence>ALLAVTVAAIGVEGYRTGGLAVACIGASVSVAAKALWWTFGRATCPELTAADAQWVAVQLSQASARMAVAAVRRQAARVEDQAAAQLLAMEASRRPPTGTVGAEVPF</sequence>
<accession>A0A4S5B9M7</accession>
<keyword evidence="2" id="KW-1185">Reference proteome</keyword>
<dbReference type="AlphaFoldDB" id="A0A4S5B9M7"/>
<protein>
    <submittedName>
        <fullName evidence="1">Uncharacterized protein</fullName>
    </submittedName>
</protein>
<dbReference type="EMBL" id="SSXH01001199">
    <property type="protein sequence ID" value="THJ20043.1"/>
    <property type="molecule type" value="Genomic_DNA"/>
</dbReference>